<keyword evidence="3" id="KW-0732">Signal</keyword>
<gene>
    <name evidence="5" type="ORF">M3N64_09480</name>
</gene>
<dbReference type="EMBL" id="JAMAST010000010">
    <property type="protein sequence ID" value="MCL1632174.1"/>
    <property type="molecule type" value="Genomic_DNA"/>
</dbReference>
<evidence type="ECO:0000313" key="5">
    <source>
        <dbReference type="EMBL" id="MCL1632174.1"/>
    </source>
</evidence>
<evidence type="ECO:0000256" key="3">
    <source>
        <dbReference type="SAM" id="SignalP"/>
    </source>
</evidence>
<dbReference type="Pfam" id="PF06458">
    <property type="entry name" value="MucBP"/>
    <property type="match status" value="1"/>
</dbReference>
<feature type="compositionally biased region" description="Basic and acidic residues" evidence="2">
    <location>
        <begin position="42"/>
        <end position="51"/>
    </location>
</feature>
<proteinExistence type="predicted"/>
<evidence type="ECO:0000313" key="6">
    <source>
        <dbReference type="Proteomes" id="UP001203004"/>
    </source>
</evidence>
<feature type="region of interest" description="Disordered" evidence="2">
    <location>
        <begin position="32"/>
        <end position="51"/>
    </location>
</feature>
<dbReference type="InterPro" id="IPR009459">
    <property type="entry name" value="MucBP_dom"/>
</dbReference>
<keyword evidence="1" id="KW-0677">Repeat</keyword>
<reference evidence="5 6" key="1">
    <citation type="submission" date="2022-05" db="EMBL/GenBank/DDBJ databases">
        <title>Sporolactobacillus sp nov CPB3-1, isolated from tree bark (Mangifera indica L.).</title>
        <authorList>
            <person name="Phuengjayaem S."/>
            <person name="Tanasupawat S."/>
        </authorList>
    </citation>
    <scope>NUCLEOTIDE SEQUENCE [LARGE SCALE GENOMIC DNA]</scope>
    <source>
        <strain evidence="5 6">CPB3-1</strain>
    </source>
</reference>
<evidence type="ECO:0000256" key="1">
    <source>
        <dbReference type="ARBA" id="ARBA00022737"/>
    </source>
</evidence>
<accession>A0ABT0MBE5</accession>
<keyword evidence="6" id="KW-1185">Reference proteome</keyword>
<feature type="chain" id="PRO_5046113133" evidence="3">
    <location>
        <begin position="31"/>
        <end position="825"/>
    </location>
</feature>
<name>A0ABT0MBE5_9BACL</name>
<dbReference type="RefSeq" id="WP_249101587.1">
    <property type="nucleotide sequence ID" value="NZ_JAMAST010000010.1"/>
</dbReference>
<protein>
    <submittedName>
        <fullName evidence="5">MucBP domain-containing protein</fullName>
    </submittedName>
</protein>
<evidence type="ECO:0000259" key="4">
    <source>
        <dbReference type="Pfam" id="PF06458"/>
    </source>
</evidence>
<dbReference type="Proteomes" id="UP001203004">
    <property type="component" value="Unassembled WGS sequence"/>
</dbReference>
<feature type="signal peptide" evidence="3">
    <location>
        <begin position="1"/>
        <end position="30"/>
    </location>
</feature>
<comment type="caution">
    <text evidence="5">The sequence shown here is derived from an EMBL/GenBank/DDBJ whole genome shotgun (WGS) entry which is preliminary data.</text>
</comment>
<organism evidence="5 6">
    <name type="scientific">Sporolactobacillus mangiferae</name>
    <dbReference type="NCBI Taxonomy" id="2940498"/>
    <lineage>
        <taxon>Bacteria</taxon>
        <taxon>Bacillati</taxon>
        <taxon>Bacillota</taxon>
        <taxon>Bacilli</taxon>
        <taxon>Bacillales</taxon>
        <taxon>Sporolactobacillaceae</taxon>
        <taxon>Sporolactobacillus</taxon>
    </lineage>
</organism>
<feature type="domain" description="MucBP" evidence="4">
    <location>
        <begin position="696"/>
        <end position="787"/>
    </location>
</feature>
<evidence type="ECO:0000256" key="2">
    <source>
        <dbReference type="SAM" id="MobiDB-lite"/>
    </source>
</evidence>
<dbReference type="Gene3D" id="3.10.20.320">
    <property type="entry name" value="Putative peptidoglycan bound protein (lpxtg motif)"/>
    <property type="match status" value="1"/>
</dbReference>
<sequence length="825" mass="93390">MNNKRFFYKITAFTLIFVLLLQVVQLPVHAEDETSLGTNKTKTLETESNKLNKEKANKPEGTLLKKVDGVEIYKDVTAADGTKLKLKRSEDIINRYRSNPNETGTITTDDKGNLLLNNEPLFIGNGDEQLPANLKQLLKSGVKGQKLTQKKSLFSRILAWFQPSSVQAASGPDLEYVDAITYQGSTVGYFKLDGEQAFCVFHDGATAGDNTPYEPFKPYSNDKVRKALYYGWGGEKNIFGSYTDDYHSEKFKKGTVVTSLILDRLYSGGTSGQNIDGYAELWDKVQHGTTPSTTFKFSNHTLSTSVKNGKQVSQSAKLNADKANKVVLYAPKNVTIVNESNGKRASGKNITIYGGQKFHFEAPLDYGTVYKSGKKTTTIKTLTPMISFSSSGNYQPLMRPDSKKDPTKNDSFKVDFKPQIGTVNVHHVDLDTGQQFKSEKKEITIGAEKKLYSTRDNNDVQYYTYNGHQEWPYAYSVDNYSGLPKGTVPSGAEGTGATSYTVKMDSQNKDVYFYYKTKWDLTVRFYDNYNNRELTFSGIPEKSTHWTGHSYNRLELIHNKANLNLDTAWSYATQKTEYRYNKTSGNLNGTMPRKNVTVKVYYTPYHSVHVTKKNIKADYDLFSDITEKIKVGSKYGYQKDKNNAYKGEATIKRDNGKKLYDLFVNGLWQETSVTWGGDQMPYRNLSHQFDYKLRRTVTVNYLDARTGKPITDEKGNPVKAKVITKHQGDTYDETVSKHPEIKTKKTVRNGKNYTYRFIGSGYDLKKDQSNNPKGTLGKNNLTVNYYYDLPLIQAKIKKVQIYTAPAKNGLPVEVQLLKAIRQRRK</sequence>